<gene>
    <name evidence="1" type="ORF">A9Q93_01150</name>
</gene>
<dbReference type="Proteomes" id="UP000196102">
    <property type="component" value="Unassembled WGS sequence"/>
</dbReference>
<accession>A0A1Z8BFM0</accession>
<organism evidence="1 2">
    <name type="scientific">Nonlabens dokdonensis</name>
    <dbReference type="NCBI Taxonomy" id="328515"/>
    <lineage>
        <taxon>Bacteria</taxon>
        <taxon>Pseudomonadati</taxon>
        <taxon>Bacteroidota</taxon>
        <taxon>Flavobacteriia</taxon>
        <taxon>Flavobacteriales</taxon>
        <taxon>Flavobacteriaceae</taxon>
        <taxon>Nonlabens</taxon>
    </lineage>
</organism>
<dbReference type="RefSeq" id="WP_303685543.1">
    <property type="nucleotide sequence ID" value="NZ_CAJXYO010000071.1"/>
</dbReference>
<comment type="caution">
    <text evidence="1">The sequence shown here is derived from an EMBL/GenBank/DDBJ whole genome shotgun (WGS) entry which is preliminary data.</text>
</comment>
<dbReference type="AlphaFoldDB" id="A0A1Z8BFM0"/>
<dbReference type="EMBL" id="MAAX01000020">
    <property type="protein sequence ID" value="OUS21359.1"/>
    <property type="molecule type" value="Genomic_DNA"/>
</dbReference>
<evidence type="ECO:0000313" key="2">
    <source>
        <dbReference type="Proteomes" id="UP000196102"/>
    </source>
</evidence>
<evidence type="ECO:0000313" key="1">
    <source>
        <dbReference type="EMBL" id="OUS21359.1"/>
    </source>
</evidence>
<sequence>MQKYQHIIASFLLLLFIAAQTSMLHEFSHEDDAQECNICLLAHDFQSESIDIAPAIEIPTQVNSHVKREVIIDLAFAKAESLSKIYTTRPPPFSSYL</sequence>
<name>A0A1Z8BFM0_9FLAO</name>
<reference evidence="2" key="1">
    <citation type="journal article" date="2017" name="Proc. Natl. Acad. Sci. U.S.A.">
        <title>Simulation of Deepwater Horizon oil plume reveals substrate specialization within a complex community of hydrocarbon-degraders.</title>
        <authorList>
            <person name="Hu P."/>
            <person name="Dubinsky E.A."/>
            <person name="Probst A.J."/>
            <person name="Wang J."/>
            <person name="Sieber C.M.K."/>
            <person name="Tom L.M."/>
            <person name="Gardinali P."/>
            <person name="Banfield J.F."/>
            <person name="Atlas R.M."/>
            <person name="Andersen G.L."/>
        </authorList>
    </citation>
    <scope>NUCLEOTIDE SEQUENCE [LARGE SCALE GENOMIC DNA]</scope>
</reference>
<proteinExistence type="predicted"/>
<protein>
    <submittedName>
        <fullName evidence="1">Uncharacterized protein</fullName>
    </submittedName>
</protein>